<feature type="domain" description="Rhodanese" evidence="1">
    <location>
        <begin position="88"/>
        <end position="189"/>
    </location>
</feature>
<dbReference type="GO" id="GO:0004792">
    <property type="term" value="F:thiosulfate-cyanide sulfurtransferase activity"/>
    <property type="evidence" value="ECO:0007669"/>
    <property type="project" value="TreeGrafter"/>
</dbReference>
<name>A0A6A6NWF2_9PEZI</name>
<proteinExistence type="predicted"/>
<dbReference type="EMBL" id="MU001684">
    <property type="protein sequence ID" value="KAF2456090.1"/>
    <property type="molecule type" value="Genomic_DNA"/>
</dbReference>
<dbReference type="PANTHER" id="PTHR44086">
    <property type="entry name" value="THIOSULFATE SULFURTRANSFERASE RDL2, MITOCHONDRIAL-RELATED"/>
    <property type="match status" value="1"/>
</dbReference>
<organism evidence="2 3">
    <name type="scientific">Lineolata rhizophorae</name>
    <dbReference type="NCBI Taxonomy" id="578093"/>
    <lineage>
        <taxon>Eukaryota</taxon>
        <taxon>Fungi</taxon>
        <taxon>Dikarya</taxon>
        <taxon>Ascomycota</taxon>
        <taxon>Pezizomycotina</taxon>
        <taxon>Dothideomycetes</taxon>
        <taxon>Dothideomycetes incertae sedis</taxon>
        <taxon>Lineolatales</taxon>
        <taxon>Lineolataceae</taxon>
        <taxon>Lineolata</taxon>
    </lineage>
</organism>
<keyword evidence="3" id="KW-1185">Reference proteome</keyword>
<dbReference type="Gene3D" id="3.40.250.10">
    <property type="entry name" value="Rhodanese-like domain"/>
    <property type="match status" value="1"/>
</dbReference>
<dbReference type="GO" id="GO:0005739">
    <property type="term" value="C:mitochondrion"/>
    <property type="evidence" value="ECO:0007669"/>
    <property type="project" value="TreeGrafter"/>
</dbReference>
<sequence length="190" mass="20747">MAARRALFRLPLRASSSAALRNGAAASRYASSLASAGAQPKWAATAVLPAQWRLLGKRAGGQTRWYSSELGVAKEYKFDDVKQLSEKPDENVQLIDVREPQEYANGHIPTALNIPVTTQPDALFLSPEEFEDRFGFAKPATDKGVIFYCKAGVRSATMAQLAINAGYKDVGEYKGSYMDWEKNGGKAEKP</sequence>
<dbReference type="CDD" id="cd01519">
    <property type="entry name" value="RHOD_HSP67B2"/>
    <property type="match status" value="1"/>
</dbReference>
<reference evidence="2" key="1">
    <citation type="journal article" date="2020" name="Stud. Mycol.">
        <title>101 Dothideomycetes genomes: a test case for predicting lifestyles and emergence of pathogens.</title>
        <authorList>
            <person name="Haridas S."/>
            <person name="Albert R."/>
            <person name="Binder M."/>
            <person name="Bloem J."/>
            <person name="Labutti K."/>
            <person name="Salamov A."/>
            <person name="Andreopoulos B."/>
            <person name="Baker S."/>
            <person name="Barry K."/>
            <person name="Bills G."/>
            <person name="Bluhm B."/>
            <person name="Cannon C."/>
            <person name="Castanera R."/>
            <person name="Culley D."/>
            <person name="Daum C."/>
            <person name="Ezra D."/>
            <person name="Gonzalez J."/>
            <person name="Henrissat B."/>
            <person name="Kuo A."/>
            <person name="Liang C."/>
            <person name="Lipzen A."/>
            <person name="Lutzoni F."/>
            <person name="Magnuson J."/>
            <person name="Mondo S."/>
            <person name="Nolan M."/>
            <person name="Ohm R."/>
            <person name="Pangilinan J."/>
            <person name="Park H.-J."/>
            <person name="Ramirez L."/>
            <person name="Alfaro M."/>
            <person name="Sun H."/>
            <person name="Tritt A."/>
            <person name="Yoshinaga Y."/>
            <person name="Zwiers L.-H."/>
            <person name="Turgeon B."/>
            <person name="Goodwin S."/>
            <person name="Spatafora J."/>
            <person name="Crous P."/>
            <person name="Grigoriev I."/>
        </authorList>
    </citation>
    <scope>NUCLEOTIDE SEQUENCE</scope>
    <source>
        <strain evidence="2">ATCC 16933</strain>
    </source>
</reference>
<protein>
    <submittedName>
        <fullName evidence="2">Rhodanese-like domain-containing protein</fullName>
    </submittedName>
</protein>
<dbReference type="InterPro" id="IPR036873">
    <property type="entry name" value="Rhodanese-like_dom_sf"/>
</dbReference>
<evidence type="ECO:0000259" key="1">
    <source>
        <dbReference type="PROSITE" id="PS50206"/>
    </source>
</evidence>
<dbReference type="PANTHER" id="PTHR44086:SF10">
    <property type="entry name" value="THIOSULFATE SULFURTRANSFERASE_RHODANESE-LIKE DOMAIN-CONTAINING PROTEIN 3"/>
    <property type="match status" value="1"/>
</dbReference>
<accession>A0A6A6NWF2</accession>
<dbReference type="Proteomes" id="UP000799766">
    <property type="component" value="Unassembled WGS sequence"/>
</dbReference>
<dbReference type="InterPro" id="IPR001763">
    <property type="entry name" value="Rhodanese-like_dom"/>
</dbReference>
<dbReference type="Pfam" id="PF00581">
    <property type="entry name" value="Rhodanese"/>
    <property type="match status" value="1"/>
</dbReference>
<evidence type="ECO:0000313" key="2">
    <source>
        <dbReference type="EMBL" id="KAF2456090.1"/>
    </source>
</evidence>
<dbReference type="OrthoDB" id="566238at2759"/>
<dbReference type="PROSITE" id="PS50206">
    <property type="entry name" value="RHODANESE_3"/>
    <property type="match status" value="1"/>
</dbReference>
<dbReference type="SMART" id="SM00450">
    <property type="entry name" value="RHOD"/>
    <property type="match status" value="1"/>
</dbReference>
<evidence type="ECO:0000313" key="3">
    <source>
        <dbReference type="Proteomes" id="UP000799766"/>
    </source>
</evidence>
<dbReference type="SUPFAM" id="SSF52821">
    <property type="entry name" value="Rhodanese/Cell cycle control phosphatase"/>
    <property type="match status" value="1"/>
</dbReference>
<gene>
    <name evidence="2" type="ORF">BDY21DRAFT_347862</name>
</gene>
<dbReference type="AlphaFoldDB" id="A0A6A6NWF2"/>